<name>A0A927IJU9_9BURK</name>
<organism evidence="1 2">
    <name type="scientific">Limnohabitans radicicola</name>
    <dbReference type="NCBI Taxonomy" id="2771427"/>
    <lineage>
        <taxon>Bacteria</taxon>
        <taxon>Pseudomonadati</taxon>
        <taxon>Pseudomonadota</taxon>
        <taxon>Betaproteobacteria</taxon>
        <taxon>Burkholderiales</taxon>
        <taxon>Comamonadaceae</taxon>
        <taxon>Limnohabitans</taxon>
    </lineage>
</organism>
<dbReference type="RefSeq" id="WP_191817478.1">
    <property type="nucleotide sequence ID" value="NZ_JACYFT010000001.1"/>
</dbReference>
<dbReference type="Proteomes" id="UP000647424">
    <property type="component" value="Unassembled WGS sequence"/>
</dbReference>
<dbReference type="EMBL" id="JACYFT010000001">
    <property type="protein sequence ID" value="MBD8048968.1"/>
    <property type="molecule type" value="Genomic_DNA"/>
</dbReference>
<evidence type="ECO:0000313" key="2">
    <source>
        <dbReference type="Proteomes" id="UP000647424"/>
    </source>
</evidence>
<protein>
    <submittedName>
        <fullName evidence="1">Uncharacterized protein</fullName>
    </submittedName>
</protein>
<accession>A0A927IJU9</accession>
<reference evidence="1" key="1">
    <citation type="submission" date="2020-09" db="EMBL/GenBank/DDBJ databases">
        <title>Genome seq and assembly of Limnohabitants sp.</title>
        <authorList>
            <person name="Chhetri G."/>
        </authorList>
    </citation>
    <scope>NUCLEOTIDE SEQUENCE</scope>
    <source>
        <strain evidence="1">JUR4</strain>
    </source>
</reference>
<keyword evidence="2" id="KW-1185">Reference proteome</keyword>
<sequence length="582" mass="65352">MTTRKTVLVIFPDEITAGIAKFPWLAKEANWLCLSIDALDRCLQLQLPHAQMPTWLQATGTFSADEHRYVYSKLQCLEESFIEQRNSMGFNEHAYWNHQHNLTQLTLFSSAQKTAALAVENLSKSVPLLMLQRVGVGDYHFPGGLLTAIIQDKLQRAGFQTETIYLPLSQLISTYAPTVYSQIPNYWSADVSQKWQESDSNVVISPSGLFYKSDQKKLLHLIKKLGVTTKTWMLSPPFWNVIPDGTGFKDRVSVQSAYENLSPSMQQALMAMVEGMTASTDEVMQEILGDQMERLDLYQHQIQQIKQRHLFQCLTFLGMAHLCSIKKMDALIVSNLDGGINGSLFSAAQDASSPCYMLPHSHVINQASEGPCTVITEYWQPQPSMSHRGAVNIPVYLPTELNLDSTMDLWSAPRPQKVVVLFNGIHRWTALNTGLSFFKKTLTDIVEICSNEGCELAYRLKPGDQTPLDAFCHLLELDRELCQKGIQEPLDVLLRNTELVIAIDDPSSALWEALELGCAVILIANRPFISSTLLDGNILESFSPEQGLELIAQVLSDKNQLDQLRLTQFAKLLALRESRLTN</sequence>
<evidence type="ECO:0000313" key="1">
    <source>
        <dbReference type="EMBL" id="MBD8048968.1"/>
    </source>
</evidence>
<gene>
    <name evidence="1" type="ORF">IC609_00310</name>
</gene>
<proteinExistence type="predicted"/>
<comment type="caution">
    <text evidence="1">The sequence shown here is derived from an EMBL/GenBank/DDBJ whole genome shotgun (WGS) entry which is preliminary data.</text>
</comment>
<dbReference type="AlphaFoldDB" id="A0A927IJU9"/>